<proteinExistence type="predicted"/>
<sequence>MKHWTIIPTGRVWVWNSALPVAEQKELRLFPEVQPTKARDMRIWESEKIRFEAVIGRNSGKEPADSERYWTWGGLYTSPSRIHAVLLDFCGCGTKDSGVYNDGDFVGVDSQFSEDIYVEPWEMVRRDADPINE</sequence>
<name>A0ACB6FE95_9PLEO</name>
<evidence type="ECO:0000313" key="1">
    <source>
        <dbReference type="EMBL" id="KAB2102732.1"/>
    </source>
</evidence>
<organism evidence="1 2">
    <name type="scientific">Alternaria gaisen</name>
    <dbReference type="NCBI Taxonomy" id="167740"/>
    <lineage>
        <taxon>Eukaryota</taxon>
        <taxon>Fungi</taxon>
        <taxon>Dikarya</taxon>
        <taxon>Ascomycota</taxon>
        <taxon>Pezizomycotina</taxon>
        <taxon>Dothideomycetes</taxon>
        <taxon>Pleosporomycetidae</taxon>
        <taxon>Pleosporales</taxon>
        <taxon>Pleosporineae</taxon>
        <taxon>Pleosporaceae</taxon>
        <taxon>Alternaria</taxon>
        <taxon>Alternaria sect. Alternaria</taxon>
    </lineage>
</organism>
<accession>A0ACB6FE95</accession>
<keyword evidence="2" id="KW-1185">Reference proteome</keyword>
<gene>
    <name evidence="1" type="ORF">AG0111_0g9214</name>
</gene>
<comment type="caution">
    <text evidence="1">The sequence shown here is derived from an EMBL/GenBank/DDBJ whole genome shotgun (WGS) entry which is preliminary data.</text>
</comment>
<dbReference type="EMBL" id="PDWZ02000009">
    <property type="protein sequence ID" value="KAB2102732.1"/>
    <property type="molecule type" value="Genomic_DNA"/>
</dbReference>
<reference evidence="1 2" key="1">
    <citation type="journal article" date="2019" name="bioRxiv">
        <title>Genomics, evolutionary history and diagnostics of the Alternaria alternata species group including apple and Asian pear pathotypes.</title>
        <authorList>
            <person name="Armitage A.D."/>
            <person name="Cockerton H.M."/>
            <person name="Sreenivasaprasad S."/>
            <person name="Woodhall J.W."/>
            <person name="Lane C.R."/>
            <person name="Harrison R.J."/>
            <person name="Clarkson J.P."/>
        </authorList>
    </citation>
    <scope>NUCLEOTIDE SEQUENCE [LARGE SCALE GENOMIC DNA]</scope>
    <source>
        <strain evidence="1 2">FERA 650</strain>
    </source>
</reference>
<protein>
    <submittedName>
        <fullName evidence="1">Uncharacterized protein</fullName>
    </submittedName>
</protein>
<evidence type="ECO:0000313" key="2">
    <source>
        <dbReference type="Proteomes" id="UP000293547"/>
    </source>
</evidence>
<dbReference type="Proteomes" id="UP000293547">
    <property type="component" value="Unassembled WGS sequence"/>
</dbReference>